<evidence type="ECO:0000313" key="2">
    <source>
        <dbReference type="EMBL" id="GHB52387.1"/>
    </source>
</evidence>
<organism evidence="2 3">
    <name type="scientific">Persicitalea jodogahamensis</name>
    <dbReference type="NCBI Taxonomy" id="402147"/>
    <lineage>
        <taxon>Bacteria</taxon>
        <taxon>Pseudomonadati</taxon>
        <taxon>Bacteroidota</taxon>
        <taxon>Cytophagia</taxon>
        <taxon>Cytophagales</taxon>
        <taxon>Spirosomataceae</taxon>
        <taxon>Persicitalea</taxon>
    </lineage>
</organism>
<sequence length="235" mass="25176">MKTKTALLLLSLGLCLFACKKPQEVVDDKPAIKSISFEGIPAQNVRLDARTSIITVQLPAVLPEVGLKPVLELVNGASVVRGLLPDGTISVSSYCACNYPSGAGTYKDTLAIVVGNAAKTTYYRLRIIPPTGPMKAIATDTQFVFSRQTKLLRLSLPVENLYTNPQVRQIDFINVATGLRSVVNADASCLSGCSDEAPNQLLINLTSPIELRLTPGTYKVTAGGVEFPQKLVVTE</sequence>
<protein>
    <submittedName>
        <fullName evidence="2">Uncharacterized protein</fullName>
    </submittedName>
</protein>
<dbReference type="EMBL" id="BMXF01000001">
    <property type="protein sequence ID" value="GHB52387.1"/>
    <property type="molecule type" value="Genomic_DNA"/>
</dbReference>
<reference evidence="2 3" key="1">
    <citation type="journal article" date="2014" name="Int. J. Syst. Evol. Microbiol.">
        <title>Complete genome sequence of Corynebacterium casei LMG S-19264T (=DSM 44701T), isolated from a smear-ripened cheese.</title>
        <authorList>
            <consortium name="US DOE Joint Genome Institute (JGI-PGF)"/>
            <person name="Walter F."/>
            <person name="Albersmeier A."/>
            <person name="Kalinowski J."/>
            <person name="Ruckert C."/>
        </authorList>
    </citation>
    <scope>NUCLEOTIDE SEQUENCE [LARGE SCALE GENOMIC DNA]</scope>
    <source>
        <strain evidence="2 3">KCTC 12866</strain>
    </source>
</reference>
<proteinExistence type="predicted"/>
<dbReference type="Proteomes" id="UP000598271">
    <property type="component" value="Unassembled WGS sequence"/>
</dbReference>
<keyword evidence="3" id="KW-1185">Reference proteome</keyword>
<dbReference type="RefSeq" id="WP_189562395.1">
    <property type="nucleotide sequence ID" value="NZ_BMXF01000001.1"/>
</dbReference>
<evidence type="ECO:0000256" key="1">
    <source>
        <dbReference type="SAM" id="SignalP"/>
    </source>
</evidence>
<name>A0A8J3D1Y4_9BACT</name>
<accession>A0A8J3D1Y4</accession>
<evidence type="ECO:0000313" key="3">
    <source>
        <dbReference type="Proteomes" id="UP000598271"/>
    </source>
</evidence>
<dbReference type="AlphaFoldDB" id="A0A8J3D1Y4"/>
<keyword evidence="1" id="KW-0732">Signal</keyword>
<comment type="caution">
    <text evidence="2">The sequence shown here is derived from an EMBL/GenBank/DDBJ whole genome shotgun (WGS) entry which is preliminary data.</text>
</comment>
<gene>
    <name evidence="2" type="ORF">GCM10007390_01280</name>
</gene>
<feature type="signal peptide" evidence="1">
    <location>
        <begin position="1"/>
        <end position="20"/>
    </location>
</feature>
<feature type="chain" id="PRO_5035329154" evidence="1">
    <location>
        <begin position="21"/>
        <end position="235"/>
    </location>
</feature>